<dbReference type="Proteomes" id="UP001606302">
    <property type="component" value="Unassembled WGS sequence"/>
</dbReference>
<evidence type="ECO:0000313" key="2">
    <source>
        <dbReference type="Proteomes" id="UP001606302"/>
    </source>
</evidence>
<comment type="caution">
    <text evidence="1">The sequence shown here is derived from an EMBL/GenBank/DDBJ whole genome shotgun (WGS) entry which is preliminary data.</text>
</comment>
<reference evidence="1 2" key="1">
    <citation type="submission" date="2024-08" db="EMBL/GenBank/DDBJ databases">
        <authorList>
            <person name="Lu H."/>
        </authorList>
    </citation>
    <scope>NUCLEOTIDE SEQUENCE [LARGE SCALE GENOMIC DNA]</scope>
    <source>
        <strain evidence="1 2">DXS20W</strain>
    </source>
</reference>
<proteinExistence type="predicted"/>
<accession>A0ABW7GKT9</accession>
<evidence type="ECO:0008006" key="3">
    <source>
        <dbReference type="Google" id="ProtNLM"/>
    </source>
</evidence>
<gene>
    <name evidence="1" type="ORF">ACG04Q_13260</name>
</gene>
<protein>
    <recommendedName>
        <fullName evidence="3">SH3 domain-containing protein</fullName>
    </recommendedName>
</protein>
<keyword evidence="2" id="KW-1185">Reference proteome</keyword>
<evidence type="ECO:0000313" key="1">
    <source>
        <dbReference type="EMBL" id="MFG6462541.1"/>
    </source>
</evidence>
<dbReference type="RefSeq" id="WP_394511409.1">
    <property type="nucleotide sequence ID" value="NZ_JBIGHX010000004.1"/>
</dbReference>
<dbReference type="EMBL" id="JBIGHX010000004">
    <property type="protein sequence ID" value="MFG6462541.1"/>
    <property type="molecule type" value="Genomic_DNA"/>
</dbReference>
<name>A0ABW7GKT9_9BURK</name>
<sequence length="105" mass="11408">MLLLSPVASAREDCAALAKRIDANVIGLHPPLEGRSAKDRNTPRYSAPAAHCRVTQRPVQADVYLTIHATYNGWLQVGFVDSAGEDHIVWVKEADVRIGPPLGPK</sequence>
<organism evidence="1 2">
    <name type="scientific">Pelomonas lactea</name>
    <dbReference type="NCBI Taxonomy" id="3299030"/>
    <lineage>
        <taxon>Bacteria</taxon>
        <taxon>Pseudomonadati</taxon>
        <taxon>Pseudomonadota</taxon>
        <taxon>Betaproteobacteria</taxon>
        <taxon>Burkholderiales</taxon>
        <taxon>Sphaerotilaceae</taxon>
        <taxon>Roseateles</taxon>
    </lineage>
</organism>